<feature type="transmembrane region" description="Helical" evidence="5">
    <location>
        <begin position="38"/>
        <end position="60"/>
    </location>
</feature>
<feature type="transmembrane region" description="Helical" evidence="5">
    <location>
        <begin position="101"/>
        <end position="123"/>
    </location>
</feature>
<evidence type="ECO:0000313" key="7">
    <source>
        <dbReference type="Proteomes" id="UP001597124"/>
    </source>
</evidence>
<dbReference type="InterPro" id="IPR002657">
    <property type="entry name" value="BilAc:Na_symport/Acr3"/>
</dbReference>
<keyword evidence="4 5" id="KW-0472">Membrane</keyword>
<evidence type="ECO:0000256" key="4">
    <source>
        <dbReference type="ARBA" id="ARBA00023136"/>
    </source>
</evidence>
<protein>
    <submittedName>
        <fullName evidence="6">Bile acid:sodium symporter family protein</fullName>
    </submittedName>
</protein>
<evidence type="ECO:0000256" key="5">
    <source>
        <dbReference type="SAM" id="Phobius"/>
    </source>
</evidence>
<name>A0ABW3BYV8_SPHXN</name>
<comment type="subcellular location">
    <subcellularLocation>
        <location evidence="1">Membrane</location>
        <topology evidence="1">Multi-pass membrane protein</topology>
    </subcellularLocation>
</comment>
<organism evidence="6 7">
    <name type="scientific">Sphingosinicella xenopeptidilytica</name>
    <dbReference type="NCBI Taxonomy" id="364098"/>
    <lineage>
        <taxon>Bacteria</taxon>
        <taxon>Pseudomonadati</taxon>
        <taxon>Pseudomonadota</taxon>
        <taxon>Alphaproteobacteria</taxon>
        <taxon>Sphingomonadales</taxon>
        <taxon>Sphingosinicellaceae</taxon>
        <taxon>Sphingosinicella</taxon>
    </lineage>
</organism>
<dbReference type="InterPro" id="IPR038770">
    <property type="entry name" value="Na+/solute_symporter_sf"/>
</dbReference>
<comment type="caution">
    <text evidence="6">The sequence shown here is derived from an EMBL/GenBank/DDBJ whole genome shotgun (WGS) entry which is preliminary data.</text>
</comment>
<reference evidence="7" key="1">
    <citation type="journal article" date="2019" name="Int. J. Syst. Evol. Microbiol.">
        <title>The Global Catalogue of Microorganisms (GCM) 10K type strain sequencing project: providing services to taxonomists for standard genome sequencing and annotation.</title>
        <authorList>
            <consortium name="The Broad Institute Genomics Platform"/>
            <consortium name="The Broad Institute Genome Sequencing Center for Infectious Disease"/>
            <person name="Wu L."/>
            <person name="Ma J."/>
        </authorList>
    </citation>
    <scope>NUCLEOTIDE SEQUENCE [LARGE SCALE GENOMIC DNA]</scope>
    <source>
        <strain evidence="7">CCUG 52537</strain>
    </source>
</reference>
<accession>A0ABW3BYV8</accession>
<evidence type="ECO:0000256" key="3">
    <source>
        <dbReference type="ARBA" id="ARBA00022989"/>
    </source>
</evidence>
<feature type="transmembrane region" description="Helical" evidence="5">
    <location>
        <begin position="135"/>
        <end position="157"/>
    </location>
</feature>
<feature type="transmembrane region" description="Helical" evidence="5">
    <location>
        <begin position="243"/>
        <end position="263"/>
    </location>
</feature>
<proteinExistence type="predicted"/>
<dbReference type="Gene3D" id="1.20.1530.20">
    <property type="match status" value="1"/>
</dbReference>
<dbReference type="RefSeq" id="WP_381486143.1">
    <property type="nucleotide sequence ID" value="NZ_JBHTIK010000002.1"/>
</dbReference>
<keyword evidence="2 5" id="KW-0812">Transmembrane</keyword>
<sequence length="301" mass="31982">MVMVYDLVLPIALAIMMFSLGLALRLDDFVRIVRHPKALLVALPCLLVIVPAIGVGVAHASGAAPVLAVGIYLIATCPGGTLSNLLTFWGRGDLALSISMTAAGSVAYGVLAPLWLALGYAIFMGGAERVSISPLEAIVSVARISLLPVALGMLVRAHLPRVRDAIEAPLRNVAAVIIIAIFLLLMWQQRETFVEAVARVWPAVLALNLIMVATGFLFARLFSVARAERTAIVCEHAIRQEGLAIFIVTSLLAQPAMALPLILNSATGFAVGMAYIGIERFLADRAARQPRADLSSFKGPN</sequence>
<feature type="transmembrane region" description="Helical" evidence="5">
    <location>
        <begin position="169"/>
        <end position="188"/>
    </location>
</feature>
<dbReference type="InterPro" id="IPR004710">
    <property type="entry name" value="Bilac:Na_transpt"/>
</dbReference>
<dbReference type="Pfam" id="PF01758">
    <property type="entry name" value="SBF"/>
    <property type="match status" value="1"/>
</dbReference>
<evidence type="ECO:0000313" key="6">
    <source>
        <dbReference type="EMBL" id="MFD0847326.1"/>
    </source>
</evidence>
<feature type="transmembrane region" description="Helical" evidence="5">
    <location>
        <begin position="7"/>
        <end position="26"/>
    </location>
</feature>
<feature type="transmembrane region" description="Helical" evidence="5">
    <location>
        <begin position="66"/>
        <end position="89"/>
    </location>
</feature>
<gene>
    <name evidence="6" type="ORF">ACFQ00_03240</name>
</gene>
<dbReference type="EMBL" id="JBHTIK010000002">
    <property type="protein sequence ID" value="MFD0847326.1"/>
    <property type="molecule type" value="Genomic_DNA"/>
</dbReference>
<feature type="transmembrane region" description="Helical" evidence="5">
    <location>
        <begin position="200"/>
        <end position="222"/>
    </location>
</feature>
<keyword evidence="3 5" id="KW-1133">Transmembrane helix</keyword>
<keyword evidence="7" id="KW-1185">Reference proteome</keyword>
<evidence type="ECO:0000256" key="2">
    <source>
        <dbReference type="ARBA" id="ARBA00022692"/>
    </source>
</evidence>
<dbReference type="PANTHER" id="PTHR10361">
    <property type="entry name" value="SODIUM-BILE ACID COTRANSPORTER"/>
    <property type="match status" value="1"/>
</dbReference>
<evidence type="ECO:0000256" key="1">
    <source>
        <dbReference type="ARBA" id="ARBA00004141"/>
    </source>
</evidence>
<dbReference type="Proteomes" id="UP001597124">
    <property type="component" value="Unassembled WGS sequence"/>
</dbReference>
<dbReference type="PANTHER" id="PTHR10361:SF24">
    <property type="entry name" value="P3 PROTEIN"/>
    <property type="match status" value="1"/>
</dbReference>